<feature type="non-terminal residue" evidence="1">
    <location>
        <position position="114"/>
    </location>
</feature>
<dbReference type="AlphaFoldDB" id="A0A5J4RHQ5"/>
<comment type="caution">
    <text evidence="1">The sequence shown here is derived from an EMBL/GenBank/DDBJ whole genome shotgun (WGS) entry which is preliminary data.</text>
</comment>
<dbReference type="Proteomes" id="UP000324800">
    <property type="component" value="Unassembled WGS sequence"/>
</dbReference>
<accession>A0A5J4RHQ5</accession>
<evidence type="ECO:0000313" key="1">
    <source>
        <dbReference type="EMBL" id="KAA6332680.1"/>
    </source>
</evidence>
<evidence type="ECO:0000313" key="2">
    <source>
        <dbReference type="Proteomes" id="UP000324800"/>
    </source>
</evidence>
<sequence>MIQYKGDEQDQAQLVNVGNEGVLIIYINTAGGIEEQGDEYIYDGLRNIFNFLKDLHQGRFHPQPSFKPLPLLVKRSEEQVEEEDGNEEVDAQQKNKGFNEIIKYEANLAKAEIL</sequence>
<dbReference type="EMBL" id="SNRW01042359">
    <property type="protein sequence ID" value="KAA6332680.1"/>
    <property type="molecule type" value="Genomic_DNA"/>
</dbReference>
<proteinExistence type="predicted"/>
<gene>
    <name evidence="1" type="ORF">EZS28_053248</name>
</gene>
<protein>
    <submittedName>
        <fullName evidence="1">Uncharacterized protein</fullName>
    </submittedName>
</protein>
<reference evidence="1 2" key="1">
    <citation type="submission" date="2019-03" db="EMBL/GenBank/DDBJ databases">
        <title>Single cell metagenomics reveals metabolic interactions within the superorganism composed of flagellate Streblomastix strix and complex community of Bacteroidetes bacteria on its surface.</title>
        <authorList>
            <person name="Treitli S.C."/>
            <person name="Kolisko M."/>
            <person name="Husnik F."/>
            <person name="Keeling P."/>
            <person name="Hampl V."/>
        </authorList>
    </citation>
    <scope>NUCLEOTIDE SEQUENCE [LARGE SCALE GENOMIC DNA]</scope>
    <source>
        <strain evidence="1">ST1C</strain>
    </source>
</reference>
<organism evidence="1 2">
    <name type="scientific">Streblomastix strix</name>
    <dbReference type="NCBI Taxonomy" id="222440"/>
    <lineage>
        <taxon>Eukaryota</taxon>
        <taxon>Metamonada</taxon>
        <taxon>Preaxostyla</taxon>
        <taxon>Oxymonadida</taxon>
        <taxon>Streblomastigidae</taxon>
        <taxon>Streblomastix</taxon>
    </lineage>
</organism>
<name>A0A5J4RHQ5_9EUKA</name>